<protein>
    <submittedName>
        <fullName evidence="2">Uncharacterized protein</fullName>
    </submittedName>
</protein>
<dbReference type="OrthoDB" id="5471817at2759"/>
<sequence length="234" mass="26238">VPIIKYSTVFVSTGIPSTTTSGVRSSSPPTSELTTPQPGRIRGVTNSRRNTVTRVEGEIVVVAKYLMLQYTLFVDPLPDPVTLTSAVHGVWSRAQDEIADAGNIEASEKSLDLLKYSAVRRQFEITFQFLAPQIADAIYECINETIVCLTCAILCHTLRAWRTGALLDPPEFKSEAVRDLFLQQRNTWRGFPRAIKSYAPESAETIMDKVKQENRVLKERREGFADNHEAVHRN</sequence>
<dbReference type="Proteomes" id="UP000244722">
    <property type="component" value="Unassembled WGS sequence"/>
</dbReference>
<organism evidence="2 3">
    <name type="scientific">Tuber borchii</name>
    <name type="common">White truffle</name>
    <dbReference type="NCBI Taxonomy" id="42251"/>
    <lineage>
        <taxon>Eukaryota</taxon>
        <taxon>Fungi</taxon>
        <taxon>Dikarya</taxon>
        <taxon>Ascomycota</taxon>
        <taxon>Pezizomycotina</taxon>
        <taxon>Pezizomycetes</taxon>
        <taxon>Pezizales</taxon>
        <taxon>Tuberaceae</taxon>
        <taxon>Tuber</taxon>
    </lineage>
</organism>
<evidence type="ECO:0000256" key="1">
    <source>
        <dbReference type="SAM" id="MobiDB-lite"/>
    </source>
</evidence>
<name>A0A2T6ZAJ6_TUBBO</name>
<evidence type="ECO:0000313" key="2">
    <source>
        <dbReference type="EMBL" id="PUU72521.1"/>
    </source>
</evidence>
<reference evidence="2 3" key="1">
    <citation type="submission" date="2017-04" db="EMBL/GenBank/DDBJ databases">
        <title>Draft genome sequence of Tuber borchii Vittad., a whitish edible truffle.</title>
        <authorList>
            <consortium name="DOE Joint Genome Institute"/>
            <person name="Murat C."/>
            <person name="Kuo A."/>
            <person name="Barry K.W."/>
            <person name="Clum A."/>
            <person name="Dockter R.B."/>
            <person name="Fauchery L."/>
            <person name="Iotti M."/>
            <person name="Kohler A."/>
            <person name="Labutti K."/>
            <person name="Lindquist E.A."/>
            <person name="Lipzen A."/>
            <person name="Ohm R.A."/>
            <person name="Wang M."/>
            <person name="Grigoriev I.V."/>
            <person name="Zambonelli A."/>
            <person name="Martin F.M."/>
        </authorList>
    </citation>
    <scope>NUCLEOTIDE SEQUENCE [LARGE SCALE GENOMIC DNA]</scope>
    <source>
        <strain evidence="2 3">Tbo3840</strain>
    </source>
</reference>
<keyword evidence="3" id="KW-1185">Reference proteome</keyword>
<feature type="non-terminal residue" evidence="2">
    <location>
        <position position="1"/>
    </location>
</feature>
<gene>
    <name evidence="2" type="ORF">B9Z19DRAFT_1137381</name>
</gene>
<comment type="caution">
    <text evidence="2">The sequence shown here is derived from an EMBL/GenBank/DDBJ whole genome shotgun (WGS) entry which is preliminary data.</text>
</comment>
<accession>A0A2T6ZAJ6</accession>
<feature type="compositionally biased region" description="Low complexity" evidence="1">
    <location>
        <begin position="25"/>
        <end position="38"/>
    </location>
</feature>
<dbReference type="EMBL" id="NESQ01000516">
    <property type="protein sequence ID" value="PUU72521.1"/>
    <property type="molecule type" value="Genomic_DNA"/>
</dbReference>
<evidence type="ECO:0000313" key="3">
    <source>
        <dbReference type="Proteomes" id="UP000244722"/>
    </source>
</evidence>
<dbReference type="AlphaFoldDB" id="A0A2T6ZAJ6"/>
<feature type="region of interest" description="Disordered" evidence="1">
    <location>
        <begin position="17"/>
        <end position="39"/>
    </location>
</feature>
<proteinExistence type="predicted"/>